<sequence>AVGSGNASAVHAAQGARGATGPATAPACAGFSPGRGRCARPAGTRRSAGSWCCSSTRRSSAPAARPPGRRRAGRYR</sequence>
<dbReference type="AlphaFoldDB" id="A0A699XC35"/>
<accession>A0A699XC35</accession>
<protein>
    <submittedName>
        <fullName evidence="2">Uncharacterized protein</fullName>
    </submittedName>
</protein>
<comment type="caution">
    <text evidence="2">The sequence shown here is derived from an EMBL/GenBank/DDBJ whole genome shotgun (WGS) entry which is preliminary data.</text>
</comment>
<proteinExistence type="predicted"/>
<feature type="region of interest" description="Disordered" evidence="1">
    <location>
        <begin position="1"/>
        <end position="76"/>
    </location>
</feature>
<feature type="non-terminal residue" evidence="2">
    <location>
        <position position="1"/>
    </location>
</feature>
<organism evidence="2">
    <name type="scientific">Tanacetum cinerariifolium</name>
    <name type="common">Dalmatian daisy</name>
    <name type="synonym">Chrysanthemum cinerariifolium</name>
    <dbReference type="NCBI Taxonomy" id="118510"/>
    <lineage>
        <taxon>Eukaryota</taxon>
        <taxon>Viridiplantae</taxon>
        <taxon>Streptophyta</taxon>
        <taxon>Embryophyta</taxon>
        <taxon>Tracheophyta</taxon>
        <taxon>Spermatophyta</taxon>
        <taxon>Magnoliopsida</taxon>
        <taxon>eudicotyledons</taxon>
        <taxon>Gunneridae</taxon>
        <taxon>Pentapetalae</taxon>
        <taxon>asterids</taxon>
        <taxon>campanulids</taxon>
        <taxon>Asterales</taxon>
        <taxon>Asteraceae</taxon>
        <taxon>Asteroideae</taxon>
        <taxon>Anthemideae</taxon>
        <taxon>Anthemidinae</taxon>
        <taxon>Tanacetum</taxon>
    </lineage>
</organism>
<feature type="compositionally biased region" description="Basic residues" evidence="1">
    <location>
        <begin position="67"/>
        <end position="76"/>
    </location>
</feature>
<gene>
    <name evidence="2" type="ORF">Tci_927969</name>
</gene>
<evidence type="ECO:0000256" key="1">
    <source>
        <dbReference type="SAM" id="MobiDB-lite"/>
    </source>
</evidence>
<name>A0A699XC35_TANCI</name>
<evidence type="ECO:0000313" key="2">
    <source>
        <dbReference type="EMBL" id="GFD56000.1"/>
    </source>
</evidence>
<dbReference type="EMBL" id="BKCJ011824228">
    <property type="protein sequence ID" value="GFD56000.1"/>
    <property type="molecule type" value="Genomic_DNA"/>
</dbReference>
<feature type="compositionally biased region" description="Low complexity" evidence="1">
    <location>
        <begin position="12"/>
        <end position="30"/>
    </location>
</feature>
<reference evidence="2" key="1">
    <citation type="journal article" date="2019" name="Sci. Rep.">
        <title>Draft genome of Tanacetum cinerariifolium, the natural source of mosquito coil.</title>
        <authorList>
            <person name="Yamashiro T."/>
            <person name="Shiraishi A."/>
            <person name="Satake H."/>
            <person name="Nakayama K."/>
        </authorList>
    </citation>
    <scope>NUCLEOTIDE SEQUENCE</scope>
</reference>